<dbReference type="Proteomes" id="UP000245768">
    <property type="component" value="Unassembled WGS sequence"/>
</dbReference>
<keyword evidence="4" id="KW-0547">Nucleotide-binding</keyword>
<evidence type="ECO:0008006" key="10">
    <source>
        <dbReference type="Google" id="ProtNLM"/>
    </source>
</evidence>
<dbReference type="GO" id="GO:0016887">
    <property type="term" value="F:ATP hydrolysis activity"/>
    <property type="evidence" value="ECO:0007669"/>
    <property type="project" value="InterPro"/>
</dbReference>
<keyword evidence="6" id="KW-0067">ATP-binding</keyword>
<dbReference type="RefSeq" id="XP_025374765.1">
    <property type="nucleotide sequence ID" value="XM_025522789.1"/>
</dbReference>
<dbReference type="Pfam" id="PF13238">
    <property type="entry name" value="AAA_18"/>
    <property type="match status" value="1"/>
</dbReference>
<dbReference type="GO" id="GO:0005634">
    <property type="term" value="C:nucleus"/>
    <property type="evidence" value="ECO:0007669"/>
    <property type="project" value="TreeGrafter"/>
</dbReference>
<evidence type="ECO:0000256" key="5">
    <source>
        <dbReference type="ARBA" id="ARBA00022777"/>
    </source>
</evidence>
<accession>A0A316YDS9</accession>
<name>A0A316YDS9_9BASI</name>
<dbReference type="OrthoDB" id="10251185at2759"/>
<gene>
    <name evidence="8" type="ORF">FA10DRAFT_269520</name>
</gene>
<dbReference type="InterPro" id="IPR027417">
    <property type="entry name" value="P-loop_NTPase"/>
</dbReference>
<evidence type="ECO:0000256" key="4">
    <source>
        <dbReference type="ARBA" id="ARBA00022741"/>
    </source>
</evidence>
<feature type="region of interest" description="Disordered" evidence="7">
    <location>
        <begin position="32"/>
        <end position="65"/>
    </location>
</feature>
<dbReference type="InterPro" id="IPR020618">
    <property type="entry name" value="Adenyl_kinase_AK6"/>
</dbReference>
<proteinExistence type="predicted"/>
<dbReference type="SUPFAM" id="SSF52540">
    <property type="entry name" value="P-loop containing nucleoside triphosphate hydrolases"/>
    <property type="match status" value="1"/>
</dbReference>
<protein>
    <recommendedName>
        <fullName evidence="10">Adenylate kinase isoenzyme 6 homolog</fullName>
    </recommendedName>
</protein>
<keyword evidence="9" id="KW-1185">Reference proteome</keyword>
<dbReference type="STRING" id="215250.A0A316YDS9"/>
<evidence type="ECO:0000256" key="6">
    <source>
        <dbReference type="ARBA" id="ARBA00022840"/>
    </source>
</evidence>
<dbReference type="InParanoid" id="A0A316YDS9"/>
<feature type="compositionally biased region" description="Acidic residues" evidence="7">
    <location>
        <begin position="43"/>
        <end position="62"/>
    </location>
</feature>
<evidence type="ECO:0000313" key="9">
    <source>
        <dbReference type="Proteomes" id="UP000245768"/>
    </source>
</evidence>
<dbReference type="GeneID" id="37044705"/>
<keyword evidence="3" id="KW-0808">Transferase</keyword>
<dbReference type="GO" id="GO:0005524">
    <property type="term" value="F:ATP binding"/>
    <property type="evidence" value="ECO:0007669"/>
    <property type="project" value="UniProtKB-KW"/>
</dbReference>
<dbReference type="PANTHER" id="PTHR12595:SF0">
    <property type="entry name" value="ADENYLATE KINASE ISOENZYME 6"/>
    <property type="match status" value="1"/>
</dbReference>
<dbReference type="Gene3D" id="3.40.50.300">
    <property type="entry name" value="P-loop containing nucleotide triphosphate hydrolases"/>
    <property type="match status" value="1"/>
</dbReference>
<dbReference type="FunCoup" id="A0A316YDS9">
    <property type="interactions" value="519"/>
</dbReference>
<keyword evidence="1" id="KW-0690">Ribosome biogenesis</keyword>
<organism evidence="8 9">
    <name type="scientific">Acaromyces ingoldii</name>
    <dbReference type="NCBI Taxonomy" id="215250"/>
    <lineage>
        <taxon>Eukaryota</taxon>
        <taxon>Fungi</taxon>
        <taxon>Dikarya</taxon>
        <taxon>Basidiomycota</taxon>
        <taxon>Ustilaginomycotina</taxon>
        <taxon>Exobasidiomycetes</taxon>
        <taxon>Exobasidiales</taxon>
        <taxon>Cryptobasidiaceae</taxon>
        <taxon>Acaromyces</taxon>
    </lineage>
</organism>
<dbReference type="GO" id="GO:0004017">
    <property type="term" value="F:AMP kinase activity"/>
    <property type="evidence" value="ECO:0007669"/>
    <property type="project" value="InterPro"/>
</dbReference>
<evidence type="ECO:0000256" key="2">
    <source>
        <dbReference type="ARBA" id="ARBA00022552"/>
    </source>
</evidence>
<dbReference type="GO" id="GO:0006364">
    <property type="term" value="P:rRNA processing"/>
    <property type="evidence" value="ECO:0007669"/>
    <property type="project" value="UniProtKB-KW"/>
</dbReference>
<dbReference type="AlphaFoldDB" id="A0A316YDS9"/>
<keyword evidence="2" id="KW-0698">rRNA processing</keyword>
<dbReference type="PANTHER" id="PTHR12595">
    <property type="entry name" value="POS9-ACTIVATING FACTOR FAP7-RELATED"/>
    <property type="match status" value="1"/>
</dbReference>
<sequence length="172" mass="19709">MGQIVKANGFHTGYDAEWKTYDVDEEPLLDYLEPFTGGHAPEPLDDEAGQEGEGEGEGEEEGGEARGGLILDWHSVEAYPERWIDLVVVLRCNHELLWKRLEKRDYPLKKIQENNEAEIMEVVLAEARDSYPLEAIVELRSETAQDVEDNVERIVQWIHAWRKQRGFSSSAQ</sequence>
<evidence type="ECO:0000256" key="1">
    <source>
        <dbReference type="ARBA" id="ARBA00022517"/>
    </source>
</evidence>
<keyword evidence="5" id="KW-0418">Kinase</keyword>
<evidence type="ECO:0000313" key="8">
    <source>
        <dbReference type="EMBL" id="PWN87567.1"/>
    </source>
</evidence>
<dbReference type="GO" id="GO:0005737">
    <property type="term" value="C:cytoplasm"/>
    <property type="evidence" value="ECO:0007669"/>
    <property type="project" value="TreeGrafter"/>
</dbReference>
<evidence type="ECO:0000256" key="3">
    <source>
        <dbReference type="ARBA" id="ARBA00022679"/>
    </source>
</evidence>
<evidence type="ECO:0000256" key="7">
    <source>
        <dbReference type="SAM" id="MobiDB-lite"/>
    </source>
</evidence>
<reference evidence="8 9" key="1">
    <citation type="journal article" date="2018" name="Mol. Biol. Evol.">
        <title>Broad Genomic Sampling Reveals a Smut Pathogenic Ancestry of the Fungal Clade Ustilaginomycotina.</title>
        <authorList>
            <person name="Kijpornyongpan T."/>
            <person name="Mondo S.J."/>
            <person name="Barry K."/>
            <person name="Sandor L."/>
            <person name="Lee J."/>
            <person name="Lipzen A."/>
            <person name="Pangilinan J."/>
            <person name="LaButti K."/>
            <person name="Hainaut M."/>
            <person name="Henrissat B."/>
            <person name="Grigoriev I.V."/>
            <person name="Spatafora J.W."/>
            <person name="Aime M.C."/>
        </authorList>
    </citation>
    <scope>NUCLEOTIDE SEQUENCE [LARGE SCALE GENOMIC DNA]</scope>
    <source>
        <strain evidence="8 9">MCA 4198</strain>
    </source>
</reference>
<dbReference type="EMBL" id="KZ819640">
    <property type="protein sequence ID" value="PWN87567.1"/>
    <property type="molecule type" value="Genomic_DNA"/>
</dbReference>